<dbReference type="Pfam" id="PF26153">
    <property type="entry name" value="LEA-2L_5"/>
    <property type="match status" value="1"/>
</dbReference>
<dbReference type="OrthoDB" id="5596576at2759"/>
<feature type="transmembrane region" description="Helical" evidence="2">
    <location>
        <begin position="65"/>
        <end position="90"/>
    </location>
</feature>
<keyword evidence="2" id="KW-0472">Membrane</keyword>
<dbReference type="InterPro" id="IPR055011">
    <property type="entry name" value="Tag1_C"/>
</dbReference>
<evidence type="ECO:0000259" key="5">
    <source>
        <dbReference type="Pfam" id="PF26153"/>
    </source>
</evidence>
<dbReference type="Pfam" id="PF26150">
    <property type="entry name" value="LEA-2_4"/>
    <property type="match status" value="1"/>
</dbReference>
<dbReference type="EMBL" id="JAGPNK010000005">
    <property type="protein sequence ID" value="KAH7321138.1"/>
    <property type="molecule type" value="Genomic_DNA"/>
</dbReference>
<dbReference type="InterPro" id="IPR059065">
    <property type="entry name" value="Ig_Tag1-like_4th"/>
</dbReference>
<dbReference type="Pfam" id="PF26174">
    <property type="entry name" value="LEA-2_1"/>
    <property type="match status" value="1"/>
</dbReference>
<feature type="domain" description="Tag1-like fourth Ig-like" evidence="4">
    <location>
        <begin position="582"/>
        <end position="696"/>
    </location>
</feature>
<evidence type="ECO:0000259" key="4">
    <source>
        <dbReference type="Pfam" id="PF26150"/>
    </source>
</evidence>
<evidence type="ECO:0000313" key="7">
    <source>
        <dbReference type="Proteomes" id="UP000813444"/>
    </source>
</evidence>
<evidence type="ECO:0000256" key="2">
    <source>
        <dbReference type="SAM" id="Phobius"/>
    </source>
</evidence>
<evidence type="ECO:0008006" key="8">
    <source>
        <dbReference type="Google" id="ProtNLM"/>
    </source>
</evidence>
<feature type="region of interest" description="Disordered" evidence="1">
    <location>
        <begin position="1"/>
        <end position="39"/>
    </location>
</feature>
<feature type="domain" description="Tag1 C-terminal" evidence="3">
    <location>
        <begin position="458"/>
        <end position="571"/>
    </location>
</feature>
<feature type="compositionally biased region" description="Basic and acidic residues" evidence="1">
    <location>
        <begin position="1"/>
        <end position="14"/>
    </location>
</feature>
<dbReference type="Pfam" id="PF22786">
    <property type="entry name" value="Tag1_C"/>
    <property type="match status" value="1"/>
</dbReference>
<evidence type="ECO:0000256" key="1">
    <source>
        <dbReference type="SAM" id="MobiDB-lite"/>
    </source>
</evidence>
<dbReference type="PANTHER" id="PTHR35895:SF3">
    <property type="entry name" value="PRE-RRNA PROCESSING PROTEIN"/>
    <property type="match status" value="1"/>
</dbReference>
<dbReference type="InterPro" id="IPR059066">
    <property type="entry name" value="Ig_Tag1-like_5th"/>
</dbReference>
<proteinExistence type="predicted"/>
<keyword evidence="2" id="KW-1133">Transmembrane helix</keyword>
<dbReference type="AlphaFoldDB" id="A0A8K0SUV2"/>
<dbReference type="PANTHER" id="PTHR35895">
    <property type="entry name" value="CHROMOSOME 16, WHOLE GENOME SHOTGUN SEQUENCE"/>
    <property type="match status" value="1"/>
</dbReference>
<protein>
    <recommendedName>
        <fullName evidence="8">Pre-rRNA processing protein</fullName>
    </recommendedName>
</protein>
<dbReference type="InterPro" id="IPR046368">
    <property type="entry name" value="Tag1"/>
</dbReference>
<dbReference type="Proteomes" id="UP000813444">
    <property type="component" value="Unassembled WGS sequence"/>
</dbReference>
<accession>A0A8K0SUV2</accession>
<keyword evidence="2" id="KW-0812">Transmembrane</keyword>
<keyword evidence="7" id="KW-1185">Reference proteome</keyword>
<name>A0A8K0SUV2_9HYPO</name>
<organism evidence="6 7">
    <name type="scientific">Stachybotrys elegans</name>
    <dbReference type="NCBI Taxonomy" id="80388"/>
    <lineage>
        <taxon>Eukaryota</taxon>
        <taxon>Fungi</taxon>
        <taxon>Dikarya</taxon>
        <taxon>Ascomycota</taxon>
        <taxon>Pezizomycotina</taxon>
        <taxon>Sordariomycetes</taxon>
        <taxon>Hypocreomycetidae</taxon>
        <taxon>Hypocreales</taxon>
        <taxon>Stachybotryaceae</taxon>
        <taxon>Stachybotrys</taxon>
    </lineage>
</organism>
<sequence>MDTSHPDDEQDGRATEATPLLANRSAADDDNDDADYQHASAPQRSRWAFLSRFTRWSSEAPRRKWPWPSIIAITILGLLVICIMLVGFLVPPAVKEYAETAAVVEPTNLSLESITSDGVRVRIQANFRLDASRVQDKSTRRIGKFVTSIVRKLDTDKATVRVSLPLYHDAVLGTADIPPLTVSLANGYTTSMDFVADLAPGDAEKIRSLANDWLEGRLQELKLTGATSISIKSGILPLGTHQIAESFVLEAGDMPSMPEYKIGHLDFHDMPDDGSGKKAVGADVTITAHNGFPVSLEVPALAFEVLVPNCDESEPYIKVGDASTDVIRVFPNEDVTAHGKGVVREISKALVRVCPHTDLSPLDSFMKRYLNGEDSQVLVRGQKSQGSDIPGWIEDIIGGIALPLELPGRSFGNLIRNFSVTNVDFKLPSPFAEPNDPDGQPRVSGTIQVLAVLPPEFNIDVGVDKLRADADLYYKKKKLGELNLRKWQAANSSRLQGGTTENDLLNITSTVLDVPLNITDGDVFGDVLQKVLFGSKDVLLDVKAAVDVGITTVLGNLVLKEVPAEGTFPVKHLPGDTLTSLSPNVTDMRIVETTETGFQLQALANFTNPTPYTAWIPKMNVHVFKDDMMIAEAVATEVDLQLGNNSNVSVQATWDPMTFGGEEAHRVARRLLSDYISGKNATLTFRSHRDSIPHMPLAGEGASRFNFTFTAPRLKLPGTDDDDDDDDEASQRFIRDATFHIFSSSATFTLASPLHHNTIYVEHISAVAYYNHTEPVGSIVYDSPFAAPPGLSRTPSLPVEWSAGHVGYDKLRDALGGSLKLDAVANVTMRLGNWVETVYYEGKGIGAKVSL</sequence>
<evidence type="ECO:0000259" key="3">
    <source>
        <dbReference type="Pfam" id="PF22786"/>
    </source>
</evidence>
<comment type="caution">
    <text evidence="6">The sequence shown here is derived from an EMBL/GenBank/DDBJ whole genome shotgun (WGS) entry which is preliminary data.</text>
</comment>
<dbReference type="GO" id="GO:0000329">
    <property type="term" value="C:fungal-type vacuole membrane"/>
    <property type="evidence" value="ECO:0007669"/>
    <property type="project" value="InterPro"/>
</dbReference>
<evidence type="ECO:0000313" key="6">
    <source>
        <dbReference type="EMBL" id="KAH7321138.1"/>
    </source>
</evidence>
<gene>
    <name evidence="6" type="ORF">B0I35DRAFT_351062</name>
</gene>
<feature type="domain" description="Tag1-like fifth Ig-like" evidence="5">
    <location>
        <begin position="727"/>
        <end position="838"/>
    </location>
</feature>
<reference evidence="6" key="1">
    <citation type="journal article" date="2021" name="Nat. Commun.">
        <title>Genetic determinants of endophytism in the Arabidopsis root mycobiome.</title>
        <authorList>
            <person name="Mesny F."/>
            <person name="Miyauchi S."/>
            <person name="Thiergart T."/>
            <person name="Pickel B."/>
            <person name="Atanasova L."/>
            <person name="Karlsson M."/>
            <person name="Huettel B."/>
            <person name="Barry K.W."/>
            <person name="Haridas S."/>
            <person name="Chen C."/>
            <person name="Bauer D."/>
            <person name="Andreopoulos W."/>
            <person name="Pangilinan J."/>
            <person name="LaButti K."/>
            <person name="Riley R."/>
            <person name="Lipzen A."/>
            <person name="Clum A."/>
            <person name="Drula E."/>
            <person name="Henrissat B."/>
            <person name="Kohler A."/>
            <person name="Grigoriev I.V."/>
            <person name="Martin F.M."/>
            <person name="Hacquard S."/>
        </authorList>
    </citation>
    <scope>NUCLEOTIDE SEQUENCE</scope>
    <source>
        <strain evidence="6">MPI-CAGE-CH-0235</strain>
    </source>
</reference>